<keyword evidence="1" id="KW-0732">Signal</keyword>
<feature type="signal peptide" evidence="1">
    <location>
        <begin position="1"/>
        <end position="19"/>
    </location>
</feature>
<evidence type="ECO:0008006" key="4">
    <source>
        <dbReference type="Google" id="ProtNLM"/>
    </source>
</evidence>
<evidence type="ECO:0000313" key="3">
    <source>
        <dbReference type="Proteomes" id="UP001597351"/>
    </source>
</evidence>
<dbReference type="Proteomes" id="UP001597351">
    <property type="component" value="Unassembled WGS sequence"/>
</dbReference>
<organism evidence="2 3">
    <name type="scientific">Nocardioides aestuarii</name>
    <dbReference type="NCBI Taxonomy" id="252231"/>
    <lineage>
        <taxon>Bacteria</taxon>
        <taxon>Bacillati</taxon>
        <taxon>Actinomycetota</taxon>
        <taxon>Actinomycetes</taxon>
        <taxon>Propionibacteriales</taxon>
        <taxon>Nocardioidaceae</taxon>
        <taxon>Nocardioides</taxon>
    </lineage>
</organism>
<name>A0ABW4TNX7_9ACTN</name>
<reference evidence="3" key="1">
    <citation type="journal article" date="2019" name="Int. J. Syst. Evol. Microbiol.">
        <title>The Global Catalogue of Microorganisms (GCM) 10K type strain sequencing project: providing services to taxonomists for standard genome sequencing and annotation.</title>
        <authorList>
            <consortium name="The Broad Institute Genomics Platform"/>
            <consortium name="The Broad Institute Genome Sequencing Center for Infectious Disease"/>
            <person name="Wu L."/>
            <person name="Ma J."/>
        </authorList>
    </citation>
    <scope>NUCLEOTIDE SEQUENCE [LARGE SCALE GENOMIC DNA]</scope>
    <source>
        <strain evidence="3">CGMCC 1.12477</strain>
    </source>
</reference>
<feature type="chain" id="PRO_5045576159" description="Allene oxide cyclase barrel-like domain-containing protein" evidence="1">
    <location>
        <begin position="20"/>
        <end position="167"/>
    </location>
</feature>
<dbReference type="EMBL" id="JBHUGD010000003">
    <property type="protein sequence ID" value="MFD1948118.1"/>
    <property type="molecule type" value="Genomic_DNA"/>
</dbReference>
<sequence length="167" mass="17035">MALRLAVILAATVASVAIAAPSHAAAPVRVPIDPSSHPATEWTCDDDAVVSGNVAGGWMVIGSRTAPDGTPLMTISMNYTMVSLDTTTGESVDGRGTMHLVIDLATGTTTESGNARSLKLPGQGVVVQQAGRFVYEPGVDDPVVAAGQYVGSEVDGAVLCAWFGHDA</sequence>
<evidence type="ECO:0000256" key="1">
    <source>
        <dbReference type="SAM" id="SignalP"/>
    </source>
</evidence>
<accession>A0ABW4TNX7</accession>
<protein>
    <recommendedName>
        <fullName evidence="4">Allene oxide cyclase barrel-like domain-containing protein</fullName>
    </recommendedName>
</protein>
<proteinExistence type="predicted"/>
<comment type="caution">
    <text evidence="2">The sequence shown here is derived from an EMBL/GenBank/DDBJ whole genome shotgun (WGS) entry which is preliminary data.</text>
</comment>
<keyword evidence="3" id="KW-1185">Reference proteome</keyword>
<evidence type="ECO:0000313" key="2">
    <source>
        <dbReference type="EMBL" id="MFD1948118.1"/>
    </source>
</evidence>
<gene>
    <name evidence="2" type="ORF">ACFSDE_15055</name>
</gene>
<dbReference type="RefSeq" id="WP_343919856.1">
    <property type="nucleotide sequence ID" value="NZ_BAAAJT010000002.1"/>
</dbReference>